<evidence type="ECO:0000259" key="1">
    <source>
        <dbReference type="Pfam" id="PF01844"/>
    </source>
</evidence>
<gene>
    <name evidence="2" type="ORF">FHX76_002438</name>
</gene>
<dbReference type="InterPro" id="IPR002711">
    <property type="entry name" value="HNH"/>
</dbReference>
<dbReference type="Pfam" id="PF01844">
    <property type="entry name" value="HNH"/>
    <property type="match status" value="1"/>
</dbReference>
<name>A0A7X5R361_9MICO</name>
<protein>
    <submittedName>
        <fullName evidence="2">5-methylcytosine-specific restriction endonuclease McrA</fullName>
    </submittedName>
</protein>
<dbReference type="GO" id="GO:0004519">
    <property type="term" value="F:endonuclease activity"/>
    <property type="evidence" value="ECO:0007669"/>
    <property type="project" value="UniProtKB-KW"/>
</dbReference>
<dbReference type="InterPro" id="IPR003615">
    <property type="entry name" value="HNH_nuc"/>
</dbReference>
<evidence type="ECO:0000313" key="3">
    <source>
        <dbReference type="Proteomes" id="UP000541033"/>
    </source>
</evidence>
<organism evidence="2 3">
    <name type="scientific">Lysinibacter cavernae</name>
    <dbReference type="NCBI Taxonomy" id="1640652"/>
    <lineage>
        <taxon>Bacteria</taxon>
        <taxon>Bacillati</taxon>
        <taxon>Actinomycetota</taxon>
        <taxon>Actinomycetes</taxon>
        <taxon>Micrococcales</taxon>
        <taxon>Microbacteriaceae</taxon>
        <taxon>Lysinibacter</taxon>
    </lineage>
</organism>
<keyword evidence="3" id="KW-1185">Reference proteome</keyword>
<dbReference type="Gene3D" id="1.10.30.50">
    <property type="match status" value="1"/>
</dbReference>
<feature type="domain" description="HNH" evidence="1">
    <location>
        <begin position="56"/>
        <end position="89"/>
    </location>
</feature>
<evidence type="ECO:0000313" key="2">
    <source>
        <dbReference type="EMBL" id="NIH54542.1"/>
    </source>
</evidence>
<dbReference type="CDD" id="cd00085">
    <property type="entry name" value="HNHc"/>
    <property type="match status" value="1"/>
</dbReference>
<keyword evidence="2" id="KW-0540">Nuclease</keyword>
<dbReference type="GO" id="GO:0003676">
    <property type="term" value="F:nucleic acid binding"/>
    <property type="evidence" value="ECO:0007669"/>
    <property type="project" value="InterPro"/>
</dbReference>
<dbReference type="GO" id="GO:0008270">
    <property type="term" value="F:zinc ion binding"/>
    <property type="evidence" value="ECO:0007669"/>
    <property type="project" value="InterPro"/>
</dbReference>
<comment type="caution">
    <text evidence="2">The sequence shown here is derived from an EMBL/GenBank/DDBJ whole genome shotgun (WGS) entry which is preliminary data.</text>
</comment>
<proteinExistence type="predicted"/>
<dbReference type="Proteomes" id="UP000541033">
    <property type="component" value="Unassembled WGS sequence"/>
</dbReference>
<reference evidence="2 3" key="1">
    <citation type="submission" date="2020-02" db="EMBL/GenBank/DDBJ databases">
        <title>Sequencing the genomes of 1000 actinobacteria strains.</title>
        <authorList>
            <person name="Klenk H.-P."/>
        </authorList>
    </citation>
    <scope>NUCLEOTIDE SEQUENCE [LARGE SCALE GENOMIC DNA]</scope>
    <source>
        <strain evidence="2 3">DSM 27960</strain>
    </source>
</reference>
<dbReference type="RefSeq" id="WP_167150945.1">
    <property type="nucleotide sequence ID" value="NZ_JAAMOX010000002.1"/>
</dbReference>
<sequence>MVRDNRVESLSLKTRDYRARYGAVFLSDGRCFHCKTSILRFEEPGIGATGLPHQAAPLNVDHAIPVALGGKHHLKNYLASCESCNKSRQDTPLSVSDQNRAESLWRYTDEEDFSVHAAGIDAYDRCISMRGIRCLEHGWHIYASPEMRRCHEMVDFNADPFVKAWVAEEWVAVFGHRSRAAFELLKTSASWVDHSRRAALIVTVPRVICGFPDQLSELLRFCSTHEEIQNSTGPRMNIFPSPILDISMTTYRAHDSAQQTAQYREASAAFREQAGITWTSIFRLFTRRGWPTYILHDNASKIAKQGKSDRTRILKEVQTLRTVREVDLYFDKLT</sequence>
<accession>A0A7X5R361</accession>
<dbReference type="AlphaFoldDB" id="A0A7X5R361"/>
<keyword evidence="2" id="KW-0255">Endonuclease</keyword>
<dbReference type="EMBL" id="JAAMOX010000002">
    <property type="protein sequence ID" value="NIH54542.1"/>
    <property type="molecule type" value="Genomic_DNA"/>
</dbReference>
<keyword evidence="2" id="KW-0378">Hydrolase</keyword>